<evidence type="ECO:0000256" key="2">
    <source>
        <dbReference type="SAM" id="Phobius"/>
    </source>
</evidence>
<sequence length="168" mass="19281">MPTSKTKTHTKRAGKIVEDTQKNPQKQQAAPAPPQPSRRSIKKERHQREHAIEKQRQHYSQSVYTARFAHFRILRISSWLIGTGIMISLSFGLWRLHNTVFTTIENTQQLLFVQEMRRTDIIDFSILEKVRKSTTEKYTNLSTSTPMAIFGTPLSSPGLDTEASVVEE</sequence>
<gene>
    <name evidence="3" type="ORF">UV42_C0031G0015</name>
</gene>
<feature type="region of interest" description="Disordered" evidence="1">
    <location>
        <begin position="1"/>
        <end position="56"/>
    </location>
</feature>
<protein>
    <submittedName>
        <fullName evidence="3">Uncharacterized protein</fullName>
    </submittedName>
</protein>
<feature type="transmembrane region" description="Helical" evidence="2">
    <location>
        <begin position="76"/>
        <end position="94"/>
    </location>
</feature>
<keyword evidence="2" id="KW-0812">Transmembrane</keyword>
<feature type="compositionally biased region" description="Basic and acidic residues" evidence="1">
    <location>
        <begin position="46"/>
        <end position="56"/>
    </location>
</feature>
<keyword evidence="2" id="KW-0472">Membrane</keyword>
<evidence type="ECO:0000256" key="1">
    <source>
        <dbReference type="SAM" id="MobiDB-lite"/>
    </source>
</evidence>
<proteinExistence type="predicted"/>
<dbReference type="AlphaFoldDB" id="A0A0G1DKH3"/>
<organism evidence="3 4">
    <name type="scientific">Candidatus Magasanikbacteria bacterium GW2011_GWE2_42_7</name>
    <dbReference type="NCBI Taxonomy" id="1619052"/>
    <lineage>
        <taxon>Bacteria</taxon>
        <taxon>Candidatus Magasanikiibacteriota</taxon>
    </lineage>
</organism>
<reference evidence="3 4" key="1">
    <citation type="journal article" date="2015" name="Nature">
        <title>rRNA introns, odd ribosomes, and small enigmatic genomes across a large radiation of phyla.</title>
        <authorList>
            <person name="Brown C.T."/>
            <person name="Hug L.A."/>
            <person name="Thomas B.C."/>
            <person name="Sharon I."/>
            <person name="Castelle C.J."/>
            <person name="Singh A."/>
            <person name="Wilkins M.J."/>
            <person name="Williams K.H."/>
            <person name="Banfield J.F."/>
        </authorList>
    </citation>
    <scope>NUCLEOTIDE SEQUENCE [LARGE SCALE GENOMIC DNA]</scope>
</reference>
<dbReference type="Proteomes" id="UP000033867">
    <property type="component" value="Unassembled WGS sequence"/>
</dbReference>
<accession>A0A0G1DKH3</accession>
<dbReference type="EMBL" id="LCEK01000031">
    <property type="protein sequence ID" value="KKS71366.1"/>
    <property type="molecule type" value="Genomic_DNA"/>
</dbReference>
<comment type="caution">
    <text evidence="3">The sequence shown here is derived from an EMBL/GenBank/DDBJ whole genome shotgun (WGS) entry which is preliminary data.</text>
</comment>
<feature type="compositionally biased region" description="Basic residues" evidence="1">
    <location>
        <begin position="1"/>
        <end position="14"/>
    </location>
</feature>
<evidence type="ECO:0000313" key="4">
    <source>
        <dbReference type="Proteomes" id="UP000033867"/>
    </source>
</evidence>
<name>A0A0G1DKH3_9BACT</name>
<evidence type="ECO:0000313" key="3">
    <source>
        <dbReference type="EMBL" id="KKS71366.1"/>
    </source>
</evidence>
<keyword evidence="2" id="KW-1133">Transmembrane helix</keyword>